<dbReference type="Pfam" id="PF21956">
    <property type="entry name" value="DUF6922"/>
    <property type="match status" value="1"/>
</dbReference>
<protein>
    <recommendedName>
        <fullName evidence="1">DUF6922 domain-containing protein</fullName>
    </recommendedName>
</protein>
<gene>
    <name evidence="2" type="ORF">AUK13_01380</name>
</gene>
<dbReference type="Proteomes" id="UP000183922">
    <property type="component" value="Unassembled WGS sequence"/>
</dbReference>
<comment type="caution">
    <text evidence="2">The sequence shown here is derived from an EMBL/GenBank/DDBJ whole genome shotgun (WGS) entry which is preliminary data.</text>
</comment>
<evidence type="ECO:0000313" key="2">
    <source>
        <dbReference type="EMBL" id="OIP56281.1"/>
    </source>
</evidence>
<feature type="domain" description="DUF6922" evidence="1">
    <location>
        <begin position="9"/>
        <end position="59"/>
    </location>
</feature>
<sequence length="102" mass="12310">MIKQSKAKLDKTLFWDIDINDLDFKKNTRFIVSRVLQWGDMEDYQQIKKYYGLSKIKNIAPKVKYLDRKSLNFWSQVFNIPKNKFLCFKTHLNKKQSAFLAR</sequence>
<name>A0A1J5F7R6_9BACT</name>
<organism evidence="2 3">
    <name type="scientific">Candidatus Kuenenbacteria bacterium CG2_30_39_24</name>
    <dbReference type="NCBI Taxonomy" id="1805236"/>
    <lineage>
        <taxon>Bacteria</taxon>
        <taxon>Candidatus Kueneniibacteriota</taxon>
    </lineage>
</organism>
<proteinExistence type="predicted"/>
<accession>A0A1J5F7R6</accession>
<dbReference type="STRING" id="1805236.AUK13_01380"/>
<dbReference type="InterPro" id="IPR053830">
    <property type="entry name" value="DUF6922"/>
</dbReference>
<dbReference type="EMBL" id="MNYR01000020">
    <property type="protein sequence ID" value="OIP56281.1"/>
    <property type="molecule type" value="Genomic_DNA"/>
</dbReference>
<evidence type="ECO:0000259" key="1">
    <source>
        <dbReference type="Pfam" id="PF21956"/>
    </source>
</evidence>
<dbReference type="AlphaFoldDB" id="A0A1J5F7R6"/>
<reference evidence="2 3" key="1">
    <citation type="journal article" date="2016" name="Environ. Microbiol.">
        <title>Genomic resolution of a cold subsurface aquifer community provides metabolic insights for novel microbes adapted to high CO concentrations.</title>
        <authorList>
            <person name="Probst A.J."/>
            <person name="Castelle C.J."/>
            <person name="Singh A."/>
            <person name="Brown C.T."/>
            <person name="Anantharaman K."/>
            <person name="Sharon I."/>
            <person name="Hug L.A."/>
            <person name="Burstein D."/>
            <person name="Emerson J.B."/>
            <person name="Thomas B.C."/>
            <person name="Banfield J.F."/>
        </authorList>
    </citation>
    <scope>NUCLEOTIDE SEQUENCE [LARGE SCALE GENOMIC DNA]</scope>
    <source>
        <strain evidence="2">CG2_30_39_24</strain>
    </source>
</reference>
<evidence type="ECO:0000313" key="3">
    <source>
        <dbReference type="Proteomes" id="UP000183922"/>
    </source>
</evidence>